<gene>
    <name evidence="1" type="ORF">TCM_016181</name>
</gene>
<dbReference type="Gramene" id="EOY24628">
    <property type="protein sequence ID" value="EOY24628"/>
    <property type="gene ID" value="TCM_016181"/>
</dbReference>
<dbReference type="AlphaFoldDB" id="A0A061G5F4"/>
<sequence>MGLSLEPAAMAADMETKKHELRVANQLKAPSRWSPCTFTLLALAAQRINVSVIMIFTVAVSQVFNALPFEFQLLMFG</sequence>
<dbReference type="HOGENOM" id="CLU_2643027_0_0_1"/>
<keyword evidence="2" id="KW-1185">Reference proteome</keyword>
<accession>A0A061G5F4</accession>
<protein>
    <submittedName>
        <fullName evidence="1">Uncharacterized protein</fullName>
    </submittedName>
</protein>
<name>A0A061G5F4_THECC</name>
<dbReference type="EMBL" id="CM001881">
    <property type="protein sequence ID" value="EOY24628.1"/>
    <property type="molecule type" value="Genomic_DNA"/>
</dbReference>
<evidence type="ECO:0000313" key="2">
    <source>
        <dbReference type="Proteomes" id="UP000026915"/>
    </source>
</evidence>
<proteinExistence type="predicted"/>
<organism evidence="1 2">
    <name type="scientific">Theobroma cacao</name>
    <name type="common">Cacao</name>
    <name type="synonym">Cocoa</name>
    <dbReference type="NCBI Taxonomy" id="3641"/>
    <lineage>
        <taxon>Eukaryota</taxon>
        <taxon>Viridiplantae</taxon>
        <taxon>Streptophyta</taxon>
        <taxon>Embryophyta</taxon>
        <taxon>Tracheophyta</taxon>
        <taxon>Spermatophyta</taxon>
        <taxon>Magnoliopsida</taxon>
        <taxon>eudicotyledons</taxon>
        <taxon>Gunneridae</taxon>
        <taxon>Pentapetalae</taxon>
        <taxon>rosids</taxon>
        <taxon>malvids</taxon>
        <taxon>Malvales</taxon>
        <taxon>Malvaceae</taxon>
        <taxon>Byttnerioideae</taxon>
        <taxon>Theobroma</taxon>
    </lineage>
</organism>
<dbReference type="InParanoid" id="A0A061G5F4"/>
<evidence type="ECO:0000313" key="1">
    <source>
        <dbReference type="EMBL" id="EOY24628.1"/>
    </source>
</evidence>
<dbReference type="Proteomes" id="UP000026915">
    <property type="component" value="Chromosome 3"/>
</dbReference>
<reference evidence="1 2" key="1">
    <citation type="journal article" date="2013" name="Genome Biol.">
        <title>The genome sequence of the most widely cultivated cacao type and its use to identify candidate genes regulating pod color.</title>
        <authorList>
            <person name="Motamayor J.C."/>
            <person name="Mockaitis K."/>
            <person name="Schmutz J."/>
            <person name="Haiminen N."/>
            <person name="Iii D.L."/>
            <person name="Cornejo O."/>
            <person name="Findley S.D."/>
            <person name="Zheng P."/>
            <person name="Utro F."/>
            <person name="Royaert S."/>
            <person name="Saski C."/>
            <person name="Jenkins J."/>
            <person name="Podicheti R."/>
            <person name="Zhao M."/>
            <person name="Scheffler B.E."/>
            <person name="Stack J.C."/>
            <person name="Feltus F.A."/>
            <person name="Mustiga G.M."/>
            <person name="Amores F."/>
            <person name="Phillips W."/>
            <person name="Marelli J.P."/>
            <person name="May G.D."/>
            <person name="Shapiro H."/>
            <person name="Ma J."/>
            <person name="Bustamante C.D."/>
            <person name="Schnell R.J."/>
            <person name="Main D."/>
            <person name="Gilbert D."/>
            <person name="Parida L."/>
            <person name="Kuhn D.N."/>
        </authorList>
    </citation>
    <scope>NUCLEOTIDE SEQUENCE [LARGE SCALE GENOMIC DNA]</scope>
    <source>
        <strain evidence="2">cv. Matina 1-6</strain>
    </source>
</reference>